<keyword evidence="12" id="KW-1185">Reference proteome</keyword>
<dbReference type="InterPro" id="IPR011990">
    <property type="entry name" value="TPR-like_helical_dom_sf"/>
</dbReference>
<evidence type="ECO:0000256" key="5">
    <source>
        <dbReference type="ARBA" id="ARBA00022853"/>
    </source>
</evidence>
<comment type="similarity">
    <text evidence="2">Belongs to the Tonsoku family.</text>
</comment>
<keyword evidence="6" id="KW-0234">DNA repair</keyword>
<accession>A0A835M356</accession>
<dbReference type="Gene3D" id="1.25.40.10">
    <property type="entry name" value="Tetratricopeptide repeat domain"/>
    <property type="match status" value="1"/>
</dbReference>
<dbReference type="GO" id="GO:0006281">
    <property type="term" value="P:DNA repair"/>
    <property type="evidence" value="ECO:0007669"/>
    <property type="project" value="UniProtKB-KW"/>
</dbReference>
<evidence type="ECO:0000256" key="4">
    <source>
        <dbReference type="ARBA" id="ARBA00022763"/>
    </source>
</evidence>
<dbReference type="PANTHER" id="PTHR47186:SF30">
    <property type="entry name" value="EF-HAND DOMAIN-CONTAINING PROTEIN"/>
    <property type="match status" value="1"/>
</dbReference>
<dbReference type="Gene3D" id="3.80.10.10">
    <property type="entry name" value="Ribonuclease Inhibitor"/>
    <property type="match status" value="2"/>
</dbReference>
<dbReference type="EMBL" id="JADFTS010000004">
    <property type="protein sequence ID" value="KAF9612294.1"/>
    <property type="molecule type" value="Genomic_DNA"/>
</dbReference>
<dbReference type="SUPFAM" id="SSF52058">
    <property type="entry name" value="L domain-like"/>
    <property type="match status" value="1"/>
</dbReference>
<sequence length="694" mass="78481">MAEAILSVVLDQLTSFIRIEVAQEVHHKIRHLTVDDIENSSIYEAKKLRTLVAKSSTSVPSALHQLTCLRTLDLSYTYSDPGFEVLPSEVSRLLHLRYLDLSRNKILKELETVRSLVNLQTLKLNFCYDLCKLPEGIGELSNLRHLEVAGTENLNYYPRGGIERLSQLRTLMKFVVSVGSSKGSVIGELGNLNFLKGILSIKGLRHVKSVNEAKQAELEKKKNISYLGLNFGYKEGRPDIEHVSSEAEIRRMEGVLENLEPHKSLEKLSIQNYVGSTLPTWMRMMSNITYLRLLHCPNLKVEPHYLFPPRLETLDLRYDVGVFSKSLMSFTHNNNNLKTLTISSFPHSSLPQGLNQLTSLKELSFRVGLSLDFKLEELKPLTMLHKLVLFKLVVITVPVKALYRRAQAYIWQADLDLAEIDIKKALEIDPNNRCCVYALLILEYWADAPEIQRVADLYEDLIKCCVADAMIEVRSTARTCYRMFTKTWPEHSRRLFSSFDPVIQRVINEEEGGVHRRYASPSLHDRGVQSLRTPSQTPTSNVPGYGTSAIVAMDRSATCYQKRRRQECNSALRNTSHFWSCFIASKIFRKSAGVDTPSARDPPFPLAVSSSSHLMDSVLADSTASNISRGSSQSSCLITSNLISAQVHASKDPSKFSYHSSLSTEPFSSYTAKRTSERLQDESHIEENTDMRIN</sequence>
<dbReference type="GO" id="GO:0005694">
    <property type="term" value="C:chromosome"/>
    <property type="evidence" value="ECO:0007669"/>
    <property type="project" value="UniProtKB-SubCell"/>
</dbReference>
<feature type="region of interest" description="Disordered" evidence="8">
    <location>
        <begin position="526"/>
        <end position="546"/>
    </location>
</feature>
<dbReference type="Gene3D" id="1.25.10.10">
    <property type="entry name" value="Leucine-rich Repeat Variant"/>
    <property type="match status" value="1"/>
</dbReference>
<dbReference type="Pfam" id="PF25019">
    <property type="entry name" value="LRR_R13L1-DRL21"/>
    <property type="match status" value="1"/>
</dbReference>
<gene>
    <name evidence="11" type="ORF">IFM89_038864</name>
</gene>
<dbReference type="SUPFAM" id="SSF48452">
    <property type="entry name" value="TPR-like"/>
    <property type="match status" value="1"/>
</dbReference>
<dbReference type="SMART" id="SM00028">
    <property type="entry name" value="TPR"/>
    <property type="match status" value="1"/>
</dbReference>
<evidence type="ECO:0000256" key="6">
    <source>
        <dbReference type="ARBA" id="ARBA00023204"/>
    </source>
</evidence>
<dbReference type="InterPro" id="IPR011989">
    <property type="entry name" value="ARM-like"/>
</dbReference>
<dbReference type="Proteomes" id="UP000631114">
    <property type="component" value="Unassembled WGS sequence"/>
</dbReference>
<protein>
    <submittedName>
        <fullName evidence="11">Uncharacterized protein</fullName>
    </submittedName>
</protein>
<evidence type="ECO:0000313" key="11">
    <source>
        <dbReference type="EMBL" id="KAF9612294.1"/>
    </source>
</evidence>
<comment type="caution">
    <text evidence="11">The sequence shown here is derived from an EMBL/GenBank/DDBJ whole genome shotgun (WGS) entry which is preliminary data.</text>
</comment>
<proteinExistence type="inferred from homology"/>
<feature type="repeat" description="TPR" evidence="7">
    <location>
        <begin position="399"/>
        <end position="432"/>
    </location>
</feature>
<reference evidence="11 12" key="1">
    <citation type="submission" date="2020-10" db="EMBL/GenBank/DDBJ databases">
        <title>The Coptis chinensis genome and diversification of protoberbering-type alkaloids.</title>
        <authorList>
            <person name="Wang B."/>
            <person name="Shu S."/>
            <person name="Song C."/>
            <person name="Liu Y."/>
        </authorList>
    </citation>
    <scope>NUCLEOTIDE SEQUENCE [LARGE SCALE GENOMIC DNA]</scope>
    <source>
        <strain evidence="11">HL-2020</strain>
        <tissue evidence="11">Leaf</tissue>
    </source>
</reference>
<dbReference type="PROSITE" id="PS50005">
    <property type="entry name" value="TPR"/>
    <property type="match status" value="1"/>
</dbReference>
<keyword evidence="4" id="KW-0227">DNA damage</keyword>
<dbReference type="InterPro" id="IPR001611">
    <property type="entry name" value="Leu-rich_rpt"/>
</dbReference>
<evidence type="ECO:0000259" key="9">
    <source>
        <dbReference type="Pfam" id="PF12348"/>
    </source>
</evidence>
<dbReference type="PANTHER" id="PTHR47186">
    <property type="entry name" value="LEUCINE-RICH REPEAT-CONTAINING PROTEIN 57"/>
    <property type="match status" value="1"/>
</dbReference>
<feature type="region of interest" description="Disordered" evidence="8">
    <location>
        <begin position="669"/>
        <end position="694"/>
    </location>
</feature>
<feature type="domain" description="CLASP N-terminal" evidence="9">
    <location>
        <begin position="433"/>
        <end position="507"/>
    </location>
</feature>
<evidence type="ECO:0000256" key="8">
    <source>
        <dbReference type="SAM" id="MobiDB-lite"/>
    </source>
</evidence>
<evidence type="ECO:0000313" key="12">
    <source>
        <dbReference type="Proteomes" id="UP000631114"/>
    </source>
</evidence>
<dbReference type="InterPro" id="IPR056789">
    <property type="entry name" value="LRR_R13L1-DRL21"/>
</dbReference>
<evidence type="ECO:0000259" key="10">
    <source>
        <dbReference type="Pfam" id="PF25019"/>
    </source>
</evidence>
<dbReference type="AlphaFoldDB" id="A0A835M356"/>
<evidence type="ECO:0000256" key="7">
    <source>
        <dbReference type="PROSITE-ProRule" id="PRU00339"/>
    </source>
</evidence>
<dbReference type="GO" id="GO:0006325">
    <property type="term" value="P:chromatin organization"/>
    <property type="evidence" value="ECO:0007669"/>
    <property type="project" value="UniProtKB-KW"/>
</dbReference>
<evidence type="ECO:0000256" key="2">
    <source>
        <dbReference type="ARBA" id="ARBA00010999"/>
    </source>
</evidence>
<dbReference type="InterPro" id="IPR032675">
    <property type="entry name" value="LRR_dom_sf"/>
</dbReference>
<keyword evidence="7" id="KW-0802">TPR repeat</keyword>
<organism evidence="11 12">
    <name type="scientific">Coptis chinensis</name>
    <dbReference type="NCBI Taxonomy" id="261450"/>
    <lineage>
        <taxon>Eukaryota</taxon>
        <taxon>Viridiplantae</taxon>
        <taxon>Streptophyta</taxon>
        <taxon>Embryophyta</taxon>
        <taxon>Tracheophyta</taxon>
        <taxon>Spermatophyta</taxon>
        <taxon>Magnoliopsida</taxon>
        <taxon>Ranunculales</taxon>
        <taxon>Ranunculaceae</taxon>
        <taxon>Coptidoideae</taxon>
        <taxon>Coptis</taxon>
    </lineage>
</organism>
<dbReference type="InterPro" id="IPR024395">
    <property type="entry name" value="CLASP_N_dom"/>
</dbReference>
<dbReference type="InterPro" id="IPR019734">
    <property type="entry name" value="TPR_rpt"/>
</dbReference>
<comment type="subcellular location">
    <subcellularLocation>
        <location evidence="1">Chromosome</location>
    </subcellularLocation>
</comment>
<evidence type="ECO:0000256" key="3">
    <source>
        <dbReference type="ARBA" id="ARBA00022454"/>
    </source>
</evidence>
<name>A0A835M356_9MAGN</name>
<feature type="domain" description="R13L1/DRL21-like LRR repeat region" evidence="10">
    <location>
        <begin position="186"/>
        <end position="316"/>
    </location>
</feature>
<feature type="compositionally biased region" description="Basic and acidic residues" evidence="8">
    <location>
        <begin position="674"/>
        <end position="694"/>
    </location>
</feature>
<evidence type="ECO:0000256" key="1">
    <source>
        <dbReference type="ARBA" id="ARBA00004286"/>
    </source>
</evidence>
<keyword evidence="5" id="KW-0156">Chromatin regulator</keyword>
<dbReference type="Pfam" id="PF12348">
    <property type="entry name" value="CLASP_N"/>
    <property type="match status" value="1"/>
</dbReference>
<keyword evidence="3" id="KW-0158">Chromosome</keyword>
<dbReference type="PROSITE" id="PS51450">
    <property type="entry name" value="LRR"/>
    <property type="match status" value="1"/>
</dbReference>
<feature type="compositionally biased region" description="Polar residues" evidence="8">
    <location>
        <begin position="530"/>
        <end position="542"/>
    </location>
</feature>
<dbReference type="OrthoDB" id="5279713at2759"/>